<organism evidence="1 2">
    <name type="scientific">Cupriavidus basilensis</name>
    <dbReference type="NCBI Taxonomy" id="68895"/>
    <lineage>
        <taxon>Bacteria</taxon>
        <taxon>Pseudomonadati</taxon>
        <taxon>Pseudomonadota</taxon>
        <taxon>Betaproteobacteria</taxon>
        <taxon>Burkholderiales</taxon>
        <taxon>Burkholderiaceae</taxon>
        <taxon>Cupriavidus</taxon>
    </lineage>
</organism>
<dbReference type="EMBL" id="CP010536">
    <property type="protein sequence ID" value="AJG20162.1"/>
    <property type="molecule type" value="Genomic_DNA"/>
</dbReference>
<evidence type="ECO:0000313" key="2">
    <source>
        <dbReference type="Proteomes" id="UP000031843"/>
    </source>
</evidence>
<evidence type="ECO:0000313" key="1">
    <source>
        <dbReference type="EMBL" id="AJG20162.1"/>
    </source>
</evidence>
<dbReference type="KEGG" id="cbw:RR42_m2783"/>
<dbReference type="AlphaFoldDB" id="A0A0C4Y4C7"/>
<reference evidence="1 2" key="1">
    <citation type="journal article" date="2015" name="Genome Announc.">
        <title>Complete Genome Sequence of Cupriavidus basilensis 4G11, Isolated from the Oak Ridge Field Research Center Site.</title>
        <authorList>
            <person name="Ray J."/>
            <person name="Waters R.J."/>
            <person name="Skerker J.M."/>
            <person name="Kuehl J.V."/>
            <person name="Price M.N."/>
            <person name="Huang J."/>
            <person name="Chakraborty R."/>
            <person name="Arkin A.P."/>
            <person name="Deutschbauer A."/>
        </authorList>
    </citation>
    <scope>NUCLEOTIDE SEQUENCE [LARGE SCALE GENOMIC DNA]</scope>
    <source>
        <strain evidence="1">4G11</strain>
    </source>
</reference>
<dbReference type="STRING" id="68895.RR42_m2783"/>
<proteinExistence type="predicted"/>
<accession>A0A0C4Y4C7</accession>
<name>A0A0C4Y4C7_9BURK</name>
<protein>
    <submittedName>
        <fullName evidence="1">Uncharacterized protein</fullName>
    </submittedName>
</protein>
<dbReference type="Proteomes" id="UP000031843">
    <property type="component" value="Chromosome main"/>
</dbReference>
<sequence length="54" mass="5919">MGRGQHGYCGCKGSQCNPSRFHRSFPLPFPFPPCRLVGVAALRQAIFELGICIP</sequence>
<keyword evidence="2" id="KW-1185">Reference proteome</keyword>
<gene>
    <name evidence="1" type="ORF">RR42_m2783</name>
</gene>